<dbReference type="Gene3D" id="6.10.190.10">
    <property type="match status" value="1"/>
</dbReference>
<feature type="domain" description="Aconitase A/isopropylmalate dehydratase small subunit swivel" evidence="13">
    <location>
        <begin position="692"/>
        <end position="819"/>
    </location>
</feature>
<comment type="caution">
    <text evidence="14">The sequence shown here is derived from an EMBL/GenBank/DDBJ whole genome shotgun (WGS) entry which is preliminary data.</text>
</comment>
<proteinExistence type="inferred from homology"/>
<evidence type="ECO:0000313" key="15">
    <source>
        <dbReference type="Proteomes" id="UP001589906"/>
    </source>
</evidence>
<organism evidence="14 15">
    <name type="scientific">Brevundimonas balnearis</name>
    <dbReference type="NCBI Taxonomy" id="1572858"/>
    <lineage>
        <taxon>Bacteria</taxon>
        <taxon>Pseudomonadati</taxon>
        <taxon>Pseudomonadota</taxon>
        <taxon>Alphaproteobacteria</taxon>
        <taxon>Caulobacterales</taxon>
        <taxon>Caulobacteraceae</taxon>
        <taxon>Brevundimonas</taxon>
    </lineage>
</organism>
<accession>A0ABV6R4Y1</accession>
<keyword evidence="15" id="KW-1185">Reference proteome</keyword>
<gene>
    <name evidence="14" type="primary">acnA</name>
    <name evidence="14" type="ORF">ACFFGE_09295</name>
</gene>
<comment type="function">
    <text evidence="11">Catalyzes the isomerization of citrate to isocitrate via cis-aconitate.</text>
</comment>
<evidence type="ECO:0000256" key="7">
    <source>
        <dbReference type="ARBA" id="ARBA00022723"/>
    </source>
</evidence>
<evidence type="ECO:0000256" key="5">
    <source>
        <dbReference type="ARBA" id="ARBA00007185"/>
    </source>
</evidence>
<dbReference type="PRINTS" id="PR00415">
    <property type="entry name" value="ACONITASE"/>
</dbReference>
<comment type="catalytic activity">
    <reaction evidence="10 11">
        <text>citrate = D-threo-isocitrate</text>
        <dbReference type="Rhea" id="RHEA:10336"/>
        <dbReference type="ChEBI" id="CHEBI:15562"/>
        <dbReference type="ChEBI" id="CHEBI:16947"/>
        <dbReference type="EC" id="4.2.1.3"/>
    </reaction>
</comment>
<dbReference type="SUPFAM" id="SSF52016">
    <property type="entry name" value="LeuD/IlvD-like"/>
    <property type="match status" value="1"/>
</dbReference>
<name>A0ABV6R4Y1_9CAUL</name>
<evidence type="ECO:0000313" key="14">
    <source>
        <dbReference type="EMBL" id="MFC0634072.1"/>
    </source>
</evidence>
<dbReference type="GO" id="GO:0003994">
    <property type="term" value="F:aconitate hydratase activity"/>
    <property type="evidence" value="ECO:0007669"/>
    <property type="project" value="UniProtKB-EC"/>
</dbReference>
<dbReference type="Gene3D" id="3.20.19.10">
    <property type="entry name" value="Aconitase, domain 4"/>
    <property type="match status" value="1"/>
</dbReference>
<dbReference type="Pfam" id="PF00694">
    <property type="entry name" value="Aconitase_C"/>
    <property type="match status" value="1"/>
</dbReference>
<dbReference type="Proteomes" id="UP001589906">
    <property type="component" value="Unassembled WGS sequence"/>
</dbReference>
<dbReference type="EMBL" id="JBHLSW010000006">
    <property type="protein sequence ID" value="MFC0634072.1"/>
    <property type="molecule type" value="Genomic_DNA"/>
</dbReference>
<evidence type="ECO:0000256" key="11">
    <source>
        <dbReference type="RuleBase" id="RU361275"/>
    </source>
</evidence>
<evidence type="ECO:0000256" key="3">
    <source>
        <dbReference type="ARBA" id="ARBA00004717"/>
    </source>
</evidence>
<dbReference type="InterPro" id="IPR006249">
    <property type="entry name" value="Aconitase/IRP2"/>
</dbReference>
<dbReference type="InterPro" id="IPR018136">
    <property type="entry name" value="Aconitase_4Fe-4S_BS"/>
</dbReference>
<dbReference type="InterPro" id="IPR015928">
    <property type="entry name" value="Aconitase/3IPM_dehydase_swvl"/>
</dbReference>
<dbReference type="NCBIfam" id="NF009520">
    <property type="entry name" value="PRK12881.1"/>
    <property type="match status" value="1"/>
</dbReference>
<dbReference type="InterPro" id="IPR015931">
    <property type="entry name" value="Acnase/IPM_dHydase_lsu_aba_1/3"/>
</dbReference>
<dbReference type="InterPro" id="IPR036008">
    <property type="entry name" value="Aconitase_4Fe-4S_dom"/>
</dbReference>
<dbReference type="InterPro" id="IPR000573">
    <property type="entry name" value="AconitaseA/IPMdHydase_ssu_swvl"/>
</dbReference>
<comment type="cofactor">
    <cofactor evidence="2">
        <name>[4Fe-4S] cluster</name>
        <dbReference type="ChEBI" id="CHEBI:49883"/>
    </cofactor>
</comment>
<dbReference type="InterPro" id="IPR044137">
    <property type="entry name" value="AcnA_IRP_Swivel"/>
</dbReference>
<evidence type="ECO:0000256" key="4">
    <source>
        <dbReference type="ARBA" id="ARBA00005026"/>
    </source>
</evidence>
<dbReference type="SUPFAM" id="SSF53732">
    <property type="entry name" value="Aconitase iron-sulfur domain"/>
    <property type="match status" value="1"/>
</dbReference>
<dbReference type="NCBIfam" id="NF006757">
    <property type="entry name" value="PRK09277.1"/>
    <property type="match status" value="1"/>
</dbReference>
<sequence>MPSVDSLSTRRDLTVGRKKYAFYSLPAAEEAGLTGIARLPRSMKVLLENLLRNEDGVSVTEADLKAVAAWIDNKGAVEHEIAFRPARVLMQDFTGVPAVVDLAAMRDAMTALGGDPAKINPLNPVDLVIDHSVMVDHFGTPGAFEANVEREYERNIERYRFLRWGSSAFNNFRVVPPGTGICHQVNLEHLAQTVWTAAEGKATVAYPDTVVGTDSHTTMINGLAVLGWGVGGIEAEAAMLGQPIPMLIPEVIGFRLTGKLPEGATATDLVLTVTQMLRKKGVVGKFVEFFGPGVSALTIEDQATIANMAPEYGATCGFFPVSQATIDYLTATGREKARVQLVEAYAKAQGLWIDETSEDPIFTDVLELDVSTVVPSLAGPKRPQDRVLLTSAAAEFETALTDTFQRPADAARAAVEGESFDVGDGDVVIAAITSCTNTSNPSVLIAAGLVARKANALGLKVKPWVKTSLAPGSQVVTDYLTDAGLQADLDALGFNLVGYGCTTCIGNSGPLPENISKAVNENDLVAVSVLSGNRNFEGRVNPDVRANYLASPPLVVAYALAGSMRIDLTTQPIGQDKTGKDVFLKDIWPTSAEIAAIQKKSVTPKMFAKRYADVFKGDRHWQAIEVTGGQTYGWDDASTYVRNPPYFEGMSMEPAPIVDIVEARILGIFGDSITTDHISPAGSIKTASPAGKYLTGHGVEPLDFNSYGARRGNHEVMMRGTFANIRIRNKITPEIEGGVTKHFPSGETMSIYDAAMRYQSEGRPLVVFAGKEYGTGSSRDWAAKGTRLLGVRAVIAESYERIHRSNLVGMGVVPLQFKAEGWTKLGLTGDEIVTIRGLSDANIGKLKPRQELFVELFRPADGKMARFPVRCRIDTETEMEYFKAGGVMPFVLRNLARG</sequence>
<protein>
    <recommendedName>
        <fullName evidence="11">Aconitate hydratase</fullName>
        <shortName evidence="11">Aconitase</shortName>
        <ecNumber evidence="11">4.2.1.3</ecNumber>
    </recommendedName>
</protein>
<dbReference type="Pfam" id="PF00330">
    <property type="entry name" value="Aconitase"/>
    <property type="match status" value="1"/>
</dbReference>
<comment type="similarity">
    <text evidence="5 11">Belongs to the aconitase/IPM isomerase family.</text>
</comment>
<dbReference type="InterPro" id="IPR001030">
    <property type="entry name" value="Acoase/IPM_deHydtase_lsu_aba"/>
</dbReference>
<dbReference type="Gene3D" id="3.30.499.10">
    <property type="entry name" value="Aconitase, domain 3"/>
    <property type="match status" value="2"/>
</dbReference>
<evidence type="ECO:0000259" key="12">
    <source>
        <dbReference type="Pfam" id="PF00330"/>
    </source>
</evidence>
<dbReference type="NCBIfam" id="TIGR01341">
    <property type="entry name" value="aconitase_1"/>
    <property type="match status" value="1"/>
</dbReference>
<keyword evidence="8 11" id="KW-0408">Iron</keyword>
<dbReference type="PROSITE" id="PS01244">
    <property type="entry name" value="ACONITASE_2"/>
    <property type="match status" value="1"/>
</dbReference>
<dbReference type="CDD" id="cd01586">
    <property type="entry name" value="AcnA_IRP"/>
    <property type="match status" value="1"/>
</dbReference>
<dbReference type="CDD" id="cd01580">
    <property type="entry name" value="AcnA_IRP_Swivel"/>
    <property type="match status" value="1"/>
</dbReference>
<dbReference type="RefSeq" id="WP_376836059.1">
    <property type="nucleotide sequence ID" value="NZ_JBHLSW010000006.1"/>
</dbReference>
<evidence type="ECO:0000256" key="6">
    <source>
        <dbReference type="ARBA" id="ARBA00022485"/>
    </source>
</evidence>
<keyword evidence="7" id="KW-0479">Metal-binding</keyword>
<keyword evidence="11 14" id="KW-0456">Lyase</keyword>
<comment type="catalytic activity">
    <reaction evidence="1">
        <text>(2S,3R)-3-hydroxybutane-1,2,3-tricarboxylate = 2-methyl-cis-aconitate + H2O</text>
        <dbReference type="Rhea" id="RHEA:17941"/>
        <dbReference type="ChEBI" id="CHEBI:15377"/>
        <dbReference type="ChEBI" id="CHEBI:57429"/>
        <dbReference type="ChEBI" id="CHEBI:57872"/>
        <dbReference type="EC" id="4.2.1.99"/>
    </reaction>
</comment>
<evidence type="ECO:0000259" key="13">
    <source>
        <dbReference type="Pfam" id="PF00694"/>
    </source>
</evidence>
<comment type="pathway">
    <text evidence="3">Carbohydrate metabolism; tricarboxylic acid cycle; isocitrate from oxaloacetate: step 2/2.</text>
</comment>
<evidence type="ECO:0000256" key="2">
    <source>
        <dbReference type="ARBA" id="ARBA00001966"/>
    </source>
</evidence>
<keyword evidence="9 11" id="KW-0411">Iron-sulfur</keyword>
<dbReference type="EC" id="4.2.1.3" evidence="11"/>
<comment type="pathway">
    <text evidence="4">Organic acid metabolism; propanoate degradation.</text>
</comment>
<evidence type="ECO:0000256" key="9">
    <source>
        <dbReference type="ARBA" id="ARBA00023014"/>
    </source>
</evidence>
<keyword evidence="6 11" id="KW-0004">4Fe-4S</keyword>
<evidence type="ECO:0000256" key="8">
    <source>
        <dbReference type="ARBA" id="ARBA00023004"/>
    </source>
</evidence>
<reference evidence="14 15" key="1">
    <citation type="submission" date="2024-09" db="EMBL/GenBank/DDBJ databases">
        <authorList>
            <person name="Sun Q."/>
            <person name="Mori K."/>
        </authorList>
    </citation>
    <scope>NUCLEOTIDE SEQUENCE [LARGE SCALE GENOMIC DNA]</scope>
    <source>
        <strain evidence="14 15">NCAIM B.02621</strain>
    </source>
</reference>
<dbReference type="PANTHER" id="PTHR11670">
    <property type="entry name" value="ACONITASE/IRON-RESPONSIVE ELEMENT FAMILY MEMBER"/>
    <property type="match status" value="1"/>
</dbReference>
<evidence type="ECO:0000256" key="1">
    <source>
        <dbReference type="ARBA" id="ARBA00000118"/>
    </source>
</evidence>
<dbReference type="PROSITE" id="PS00450">
    <property type="entry name" value="ACONITASE_1"/>
    <property type="match status" value="1"/>
</dbReference>
<evidence type="ECO:0000256" key="10">
    <source>
        <dbReference type="ARBA" id="ARBA00023501"/>
    </source>
</evidence>
<feature type="domain" description="Aconitase/3-isopropylmalate dehydratase large subunit alpha/beta/alpha" evidence="12">
    <location>
        <begin position="78"/>
        <end position="562"/>
    </location>
</feature>